<dbReference type="Pfam" id="PF15669">
    <property type="entry name" value="CCDC24"/>
    <property type="match status" value="1"/>
</dbReference>
<dbReference type="OrthoDB" id="6022633at2759"/>
<accession>A0A556U2X5</accession>
<feature type="compositionally biased region" description="Low complexity" evidence="1">
    <location>
        <begin position="294"/>
        <end position="306"/>
    </location>
</feature>
<sequence>MEPFQRQQSVWSLIKECVPESELPEIRAVLGDALIDTYKEIYSEVQMWQQIWLDVHDGKTQMPKSSLSDPPAVKELLRSELQLLLLSLRQKSVGRDEDEVMSRYSPRVVRYALGTERQRPRYSPHSFECTTPNSRPESSRSSSSSRISSHSSVEEEIEAVRHKLNISHIDEIVSHLKSLLMEECGVLKNEVQLLQESVDLEYLKQSGCMEPTLTELKKERRLIQEDLDVLNKSICTNRTADFSPSSSSKWKSKGLEEKSSSSLVSPVSPERDFLQPKPPPHNNRTAFLGKTGHTLSSSTTRFSGSSPNPARLPRLDLENSVSASLATVQLRSSNPSGSEMAFVGSLDCKRKEKAPRGHFNAASIPMIPSPPAGQRDNSRGQHVGRRLVLHQTDRPVQRFVKPLAAEVNTTHR</sequence>
<keyword evidence="3" id="KW-1185">Reference proteome</keyword>
<name>A0A556U2X5_BAGYA</name>
<dbReference type="PANTHER" id="PTHR28601">
    <property type="entry name" value="COILED-COIL DOMAIN-CONTAINING PROTEIN 24"/>
    <property type="match status" value="1"/>
</dbReference>
<gene>
    <name evidence="2" type="ORF">Baya_7813</name>
</gene>
<feature type="region of interest" description="Disordered" evidence="1">
    <location>
        <begin position="240"/>
        <end position="311"/>
    </location>
</feature>
<comment type="caution">
    <text evidence="2">The sequence shown here is derived from an EMBL/GenBank/DDBJ whole genome shotgun (WGS) entry which is preliminary data.</text>
</comment>
<organism evidence="2 3">
    <name type="scientific">Bagarius yarrelli</name>
    <name type="common">Goonch</name>
    <name type="synonym">Bagrus yarrelli</name>
    <dbReference type="NCBI Taxonomy" id="175774"/>
    <lineage>
        <taxon>Eukaryota</taxon>
        <taxon>Metazoa</taxon>
        <taxon>Chordata</taxon>
        <taxon>Craniata</taxon>
        <taxon>Vertebrata</taxon>
        <taxon>Euteleostomi</taxon>
        <taxon>Actinopterygii</taxon>
        <taxon>Neopterygii</taxon>
        <taxon>Teleostei</taxon>
        <taxon>Ostariophysi</taxon>
        <taxon>Siluriformes</taxon>
        <taxon>Sisoridae</taxon>
        <taxon>Sisorinae</taxon>
        <taxon>Bagarius</taxon>
    </lineage>
</organism>
<feature type="compositionally biased region" description="Low complexity" evidence="1">
    <location>
        <begin position="134"/>
        <end position="151"/>
    </location>
</feature>
<evidence type="ECO:0000313" key="2">
    <source>
        <dbReference type="EMBL" id="TSM20226.1"/>
    </source>
</evidence>
<feature type="region of interest" description="Disordered" evidence="1">
    <location>
        <begin position="119"/>
        <end position="152"/>
    </location>
</feature>
<dbReference type="PANTHER" id="PTHR28601:SF1">
    <property type="entry name" value="COILED-COIL DOMAIN-CONTAINING PROTEIN 24"/>
    <property type="match status" value="1"/>
</dbReference>
<dbReference type="EMBL" id="VCAZ01000042">
    <property type="protein sequence ID" value="TSM20226.1"/>
    <property type="molecule type" value="Genomic_DNA"/>
</dbReference>
<dbReference type="Proteomes" id="UP000319801">
    <property type="component" value="Unassembled WGS sequence"/>
</dbReference>
<evidence type="ECO:0000256" key="1">
    <source>
        <dbReference type="SAM" id="MobiDB-lite"/>
    </source>
</evidence>
<dbReference type="InterPro" id="IPR031367">
    <property type="entry name" value="CCDC24"/>
</dbReference>
<feature type="region of interest" description="Disordered" evidence="1">
    <location>
        <begin position="360"/>
        <end position="382"/>
    </location>
</feature>
<reference evidence="2 3" key="1">
    <citation type="journal article" date="2019" name="Genome Biol. Evol.">
        <title>Whole-Genome Sequencing of the Giant Devil Catfish, Bagarius yarrelli.</title>
        <authorList>
            <person name="Jiang W."/>
            <person name="Lv Y."/>
            <person name="Cheng L."/>
            <person name="Yang K."/>
            <person name="Chao B."/>
            <person name="Wang X."/>
            <person name="Li Y."/>
            <person name="Pan X."/>
            <person name="You X."/>
            <person name="Zhang Y."/>
            <person name="Yang J."/>
            <person name="Li J."/>
            <person name="Zhang X."/>
            <person name="Liu S."/>
            <person name="Sun C."/>
            <person name="Yang J."/>
            <person name="Shi Q."/>
        </authorList>
    </citation>
    <scope>NUCLEOTIDE SEQUENCE [LARGE SCALE GENOMIC DNA]</scope>
    <source>
        <strain evidence="2">JWS20170419001</strain>
        <tissue evidence="2">Muscle</tissue>
    </source>
</reference>
<protein>
    <submittedName>
        <fullName evidence="2">Coiled-coil domain-containing protein 24</fullName>
    </submittedName>
</protein>
<dbReference type="AlphaFoldDB" id="A0A556U2X5"/>
<evidence type="ECO:0000313" key="3">
    <source>
        <dbReference type="Proteomes" id="UP000319801"/>
    </source>
</evidence>
<proteinExistence type="predicted"/>